<reference evidence="6 7" key="1">
    <citation type="submission" date="2017-06" db="EMBL/GenBank/DDBJ databases">
        <title>Raineya orbicola gen. nov., sp. nov. a slightly thermophilic bacterium of the phylum Bacteroidetes and the description of Raineyaceae fam. nov.</title>
        <authorList>
            <person name="Albuquerque L."/>
            <person name="Polonia A.R.M."/>
            <person name="Barroso C."/>
            <person name="Froufe H.J.C."/>
            <person name="Lage O."/>
            <person name="Lobo-Da-Cunha A."/>
            <person name="Egas C."/>
            <person name="Da Costa M.S."/>
        </authorList>
    </citation>
    <scope>NUCLEOTIDE SEQUENCE [LARGE SCALE GENOMIC DNA]</scope>
    <source>
        <strain evidence="6 7">SPSPC-11</strain>
    </source>
</reference>
<sequence>MKLSALIFLLLMIAQPLWGQKKKNRGSMETESETYNLDVLSIRFKVSIIDADEKKPMTAFTEVKDVQKSNIVYANASVQSFETIFLKNRIYTMRFSAPKYNDTLITLNFFKDTITNLTVELQAKRVPFEIDISDMETGEGLPFGVTLTNKNRNEVINLDPKDGNKGKYKVRLREDDEYEVEVKNPKEYIFYANTINPKKKQKLQAKLHTLTVGAKIPLYNITFEYNSAELNDNSKRELDRITKMLNDNPTARIEIAAHTDSKGTLKYNMELSQRRAKAVHDYLVAKKIPSKRFVSKGYGPTRPIASNDTEEGRAMNRRFELIVLSI</sequence>
<keyword evidence="7" id="KW-1185">Reference proteome</keyword>
<dbReference type="InterPro" id="IPR006665">
    <property type="entry name" value="OmpA-like"/>
</dbReference>
<dbReference type="GO" id="GO:0009279">
    <property type="term" value="C:cell outer membrane"/>
    <property type="evidence" value="ECO:0007669"/>
    <property type="project" value="UniProtKB-SubCell"/>
</dbReference>
<gene>
    <name evidence="6" type="ORF">Rain11_2245</name>
</gene>
<evidence type="ECO:0000256" key="1">
    <source>
        <dbReference type="ARBA" id="ARBA00004442"/>
    </source>
</evidence>
<dbReference type="RefSeq" id="WP_101359509.1">
    <property type="nucleotide sequence ID" value="NZ_NKXO01000041.1"/>
</dbReference>
<dbReference type="CDD" id="cd07185">
    <property type="entry name" value="OmpA_C-like"/>
    <property type="match status" value="1"/>
</dbReference>
<comment type="subcellular location">
    <subcellularLocation>
        <location evidence="1">Cell outer membrane</location>
    </subcellularLocation>
</comment>
<dbReference type="InterPro" id="IPR006664">
    <property type="entry name" value="OMP_bac"/>
</dbReference>
<organism evidence="6 7">
    <name type="scientific">Raineya orbicola</name>
    <dbReference type="NCBI Taxonomy" id="2016530"/>
    <lineage>
        <taxon>Bacteria</taxon>
        <taxon>Pseudomonadati</taxon>
        <taxon>Bacteroidota</taxon>
        <taxon>Cytophagia</taxon>
        <taxon>Cytophagales</taxon>
        <taxon>Raineyaceae</taxon>
        <taxon>Raineya</taxon>
    </lineage>
</organism>
<dbReference type="InterPro" id="IPR050330">
    <property type="entry name" value="Bact_OuterMem_StrucFunc"/>
</dbReference>
<dbReference type="PROSITE" id="PS51123">
    <property type="entry name" value="OMPA_2"/>
    <property type="match status" value="1"/>
</dbReference>
<dbReference type="PANTHER" id="PTHR30329:SF21">
    <property type="entry name" value="LIPOPROTEIN YIAD-RELATED"/>
    <property type="match status" value="1"/>
</dbReference>
<dbReference type="AlphaFoldDB" id="A0A2N3I977"/>
<evidence type="ECO:0000313" key="7">
    <source>
        <dbReference type="Proteomes" id="UP000233387"/>
    </source>
</evidence>
<accession>A0A2N3I977</accession>
<keyword evidence="2 4" id="KW-0472">Membrane</keyword>
<evidence type="ECO:0000256" key="2">
    <source>
        <dbReference type="ARBA" id="ARBA00023136"/>
    </source>
</evidence>
<evidence type="ECO:0000256" key="3">
    <source>
        <dbReference type="ARBA" id="ARBA00023237"/>
    </source>
</evidence>
<evidence type="ECO:0000259" key="5">
    <source>
        <dbReference type="PROSITE" id="PS51123"/>
    </source>
</evidence>
<evidence type="ECO:0000313" key="6">
    <source>
        <dbReference type="EMBL" id="PKQ66857.1"/>
    </source>
</evidence>
<dbReference type="PRINTS" id="PR01021">
    <property type="entry name" value="OMPADOMAIN"/>
</dbReference>
<feature type="domain" description="OmpA-like" evidence="5">
    <location>
        <begin position="212"/>
        <end position="326"/>
    </location>
</feature>
<dbReference type="SUPFAM" id="SSF103088">
    <property type="entry name" value="OmpA-like"/>
    <property type="match status" value="1"/>
</dbReference>
<protein>
    <submittedName>
        <fullName evidence="6">OmpA family</fullName>
    </submittedName>
</protein>
<dbReference type="OrthoDB" id="611024at2"/>
<dbReference type="Pfam" id="PF00691">
    <property type="entry name" value="OmpA"/>
    <property type="match status" value="1"/>
</dbReference>
<name>A0A2N3I977_9BACT</name>
<dbReference type="Proteomes" id="UP000233387">
    <property type="component" value="Unassembled WGS sequence"/>
</dbReference>
<comment type="caution">
    <text evidence="6">The sequence shown here is derived from an EMBL/GenBank/DDBJ whole genome shotgun (WGS) entry which is preliminary data.</text>
</comment>
<dbReference type="EMBL" id="NKXO01000041">
    <property type="protein sequence ID" value="PKQ66857.1"/>
    <property type="molecule type" value="Genomic_DNA"/>
</dbReference>
<dbReference type="PANTHER" id="PTHR30329">
    <property type="entry name" value="STATOR ELEMENT OF FLAGELLAR MOTOR COMPLEX"/>
    <property type="match status" value="1"/>
</dbReference>
<proteinExistence type="predicted"/>
<dbReference type="InterPro" id="IPR036737">
    <property type="entry name" value="OmpA-like_sf"/>
</dbReference>
<dbReference type="Gene3D" id="3.30.1330.60">
    <property type="entry name" value="OmpA-like domain"/>
    <property type="match status" value="1"/>
</dbReference>
<evidence type="ECO:0000256" key="4">
    <source>
        <dbReference type="PROSITE-ProRule" id="PRU00473"/>
    </source>
</evidence>
<keyword evidence="3" id="KW-0998">Cell outer membrane</keyword>